<organism evidence="2 3">
    <name type="scientific">Panicum miliaceum</name>
    <name type="common">Proso millet</name>
    <name type="synonym">Broomcorn millet</name>
    <dbReference type="NCBI Taxonomy" id="4540"/>
    <lineage>
        <taxon>Eukaryota</taxon>
        <taxon>Viridiplantae</taxon>
        <taxon>Streptophyta</taxon>
        <taxon>Embryophyta</taxon>
        <taxon>Tracheophyta</taxon>
        <taxon>Spermatophyta</taxon>
        <taxon>Magnoliopsida</taxon>
        <taxon>Liliopsida</taxon>
        <taxon>Poales</taxon>
        <taxon>Poaceae</taxon>
        <taxon>PACMAD clade</taxon>
        <taxon>Panicoideae</taxon>
        <taxon>Panicodae</taxon>
        <taxon>Paniceae</taxon>
        <taxon>Panicinae</taxon>
        <taxon>Panicum</taxon>
        <taxon>Panicum sect. Panicum</taxon>
    </lineage>
</organism>
<evidence type="ECO:0000256" key="1">
    <source>
        <dbReference type="SAM" id="MobiDB-lite"/>
    </source>
</evidence>
<dbReference type="EMBL" id="PQIB02000005">
    <property type="protein sequence ID" value="RLN17243.1"/>
    <property type="molecule type" value="Genomic_DNA"/>
</dbReference>
<evidence type="ECO:0000313" key="2">
    <source>
        <dbReference type="EMBL" id="RLN17243.1"/>
    </source>
</evidence>
<protein>
    <submittedName>
        <fullName evidence="2">Uncharacterized protein</fullName>
    </submittedName>
</protein>
<sequence>MTSLCSVRSQGRSSEIAPLLWASRGTVTPMGEVVGMYDKLTPVCILIRRTCSWGPPIRRVWLASALPVGDSDTCKAEPRRGPKSEPLSPDHLLGRGRKPCFCRPAGRSGSWDLAAWTKSRPTKMGVHSRWCLGPVGMPAGGGSVGNPGP</sequence>
<comment type="caution">
    <text evidence="2">The sequence shown here is derived from an EMBL/GenBank/DDBJ whole genome shotgun (WGS) entry which is preliminary data.</text>
</comment>
<keyword evidence="3" id="KW-1185">Reference proteome</keyword>
<dbReference type="Proteomes" id="UP000275267">
    <property type="component" value="Unassembled WGS sequence"/>
</dbReference>
<evidence type="ECO:0000313" key="3">
    <source>
        <dbReference type="Proteomes" id="UP000275267"/>
    </source>
</evidence>
<dbReference type="AlphaFoldDB" id="A0A3L6SAA3"/>
<proteinExistence type="predicted"/>
<feature type="compositionally biased region" description="Basic and acidic residues" evidence="1">
    <location>
        <begin position="72"/>
        <end position="83"/>
    </location>
</feature>
<gene>
    <name evidence="2" type="ORF">C2845_PM02G15650</name>
</gene>
<accession>A0A3L6SAA3</accession>
<feature type="region of interest" description="Disordered" evidence="1">
    <location>
        <begin position="70"/>
        <end position="92"/>
    </location>
</feature>
<name>A0A3L6SAA3_PANMI</name>
<reference evidence="3" key="1">
    <citation type="journal article" date="2019" name="Nat. Commun.">
        <title>The genome of broomcorn millet.</title>
        <authorList>
            <person name="Zou C."/>
            <person name="Miki D."/>
            <person name="Li D."/>
            <person name="Tang Q."/>
            <person name="Xiao L."/>
            <person name="Rajput S."/>
            <person name="Deng P."/>
            <person name="Jia W."/>
            <person name="Huang R."/>
            <person name="Zhang M."/>
            <person name="Sun Y."/>
            <person name="Hu J."/>
            <person name="Fu X."/>
            <person name="Schnable P.S."/>
            <person name="Li F."/>
            <person name="Zhang H."/>
            <person name="Feng B."/>
            <person name="Zhu X."/>
            <person name="Liu R."/>
            <person name="Schnable J.C."/>
            <person name="Zhu J.-K."/>
            <person name="Zhang H."/>
        </authorList>
    </citation>
    <scope>NUCLEOTIDE SEQUENCE [LARGE SCALE GENOMIC DNA]</scope>
</reference>